<keyword evidence="10 15" id="KW-1133">Transmembrane helix</keyword>
<evidence type="ECO:0000256" key="12">
    <source>
        <dbReference type="ARBA" id="ARBA00032060"/>
    </source>
</evidence>
<keyword evidence="8 15" id="KW-0812">Transmembrane</keyword>
<evidence type="ECO:0000256" key="13">
    <source>
        <dbReference type="ARBA" id="ARBA00032515"/>
    </source>
</evidence>
<evidence type="ECO:0000256" key="9">
    <source>
        <dbReference type="ARBA" id="ARBA00022824"/>
    </source>
</evidence>
<evidence type="ECO:0000256" key="2">
    <source>
        <dbReference type="ARBA" id="ARBA00004389"/>
    </source>
</evidence>
<feature type="transmembrane region" description="Helical" evidence="16">
    <location>
        <begin position="103"/>
        <end position="124"/>
    </location>
</feature>
<organism evidence="18 19">
    <name type="scientific">Sporisorium reilianum f. sp. reilianum</name>
    <dbReference type="NCBI Taxonomy" id="72559"/>
    <lineage>
        <taxon>Eukaryota</taxon>
        <taxon>Fungi</taxon>
        <taxon>Dikarya</taxon>
        <taxon>Basidiomycota</taxon>
        <taxon>Ustilaginomycotina</taxon>
        <taxon>Ustilaginomycetes</taxon>
        <taxon>Ustilaginales</taxon>
        <taxon>Ustilaginaceae</taxon>
        <taxon>Sporisorium</taxon>
    </lineage>
</organism>
<protein>
    <recommendedName>
        <fullName evidence="5">GDP-Man:Man(3)GlcNAc(2)-PP-Dol alpha-1,2-mannosyltransferase</fullName>
        <ecNumber evidence="4">2.4.1.131</ecNumber>
    </recommendedName>
    <alternativeName>
        <fullName evidence="12">Asparagine-linked glycosylation protein 11</fullName>
    </alternativeName>
    <alternativeName>
        <fullName evidence="13">Glycolipid 2-alpha-mannosyltransferase</fullName>
    </alternativeName>
</protein>
<evidence type="ECO:0000256" key="14">
    <source>
        <dbReference type="ARBA" id="ARBA00045065"/>
    </source>
</evidence>
<sequence>MERLLNLQTALSLGYVGSMVLTAYLSSLFLLPATSTRKTRLIFLWLAFDCICHLTLEGPWLYLSTQARSVNASTSFFGFLWQEYAAADARWGTGDATLAAMEFVTVLLAGPLAGPLAGWCAWLLARGDGAYHYWVVVLSTAELYGGWMTFAPEWLVGSGALETRDWLLLWVYLVFMNLVWVVVPAWLMVDSYRVVVRCVRDAEGVDGTVAPVAAKKKAGTVTSGASTRTLSGSAYLLLVAAVFIYIMPTASASTPPYDPSGSTTLFPTTAHREPMLTTLRNLLVPLLLPLGLLVFSFTVGALQVLDKALRRVRKTNRSRRRKLLAALSIDEKTTPVTVLGFFHPYCNAGGGGERVLYTALAWHLSQSSSTVAVVYTGDYPGASKAEILAKAEARFGIRVDPARVAMVGLARRWMVEDATWKRLTLVGQSYGSVWLGAEALSQLVPDVWIDTMGYAFTYPLARLFHRTLPIAAYVHYPVVSTDMLARVSARQAGHTNDARTANSALRTRAKLVYYRVVARAYSWALRRADAVVGNGSWTRAHLAQLMRRSDVSVVFPPCDTAQLKAFGLQRESRTVVSLAQFRPEKEHPMQLHVLRRLLDTRPDLFSGENGVKLVMMGSCRNADDEARIELLRALATSLRLDAHVEFVVNANYATICTHLAHASVGISTMKDEHFGINVVEFMAAGLVTLSHKSAGPWLDIAVPSANHPLGAAEEGKGETAVGYHAESVDEFAAVLAHIFDVQDKEPGEVVQMRRAARARAQSVFGAQAFTAAWQTQLWAPLEAKLQRSRPTEAKQKEQ</sequence>
<evidence type="ECO:0000256" key="4">
    <source>
        <dbReference type="ARBA" id="ARBA00012645"/>
    </source>
</evidence>
<evidence type="ECO:0000256" key="16">
    <source>
        <dbReference type="SAM" id="Phobius"/>
    </source>
</evidence>
<evidence type="ECO:0000313" key="18">
    <source>
        <dbReference type="EMBL" id="SJX62269.1"/>
    </source>
</evidence>
<feature type="transmembrane region" description="Helical" evidence="16">
    <location>
        <begin position="12"/>
        <end position="31"/>
    </location>
</feature>
<dbReference type="EC" id="2.4.1.131" evidence="4"/>
<keyword evidence="6" id="KW-0328">Glycosyltransferase</keyword>
<dbReference type="EMBL" id="LT795057">
    <property type="protein sequence ID" value="SJX62269.1"/>
    <property type="molecule type" value="Genomic_DNA"/>
</dbReference>
<feature type="transmembrane region" description="Helical" evidence="16">
    <location>
        <begin position="234"/>
        <end position="252"/>
    </location>
</feature>
<dbReference type="Pfam" id="PF00534">
    <property type="entry name" value="Glycos_transf_1"/>
    <property type="match status" value="1"/>
</dbReference>
<dbReference type="PANTHER" id="PTHR45919:SF1">
    <property type="entry name" value="GDP-MAN:MAN(3)GLCNAC(2)-PP-DOL ALPHA-1,2-MANNOSYLTRANSFERASE"/>
    <property type="match status" value="1"/>
</dbReference>
<dbReference type="Pfam" id="PF15924">
    <property type="entry name" value="ALG11_N"/>
    <property type="match status" value="1"/>
</dbReference>
<dbReference type="GO" id="GO:0006487">
    <property type="term" value="P:protein N-linked glycosylation"/>
    <property type="evidence" value="ECO:0007669"/>
    <property type="project" value="TreeGrafter"/>
</dbReference>
<evidence type="ECO:0000313" key="19">
    <source>
        <dbReference type="Proteomes" id="UP000239563"/>
    </source>
</evidence>
<dbReference type="GO" id="GO:0005789">
    <property type="term" value="C:endoplasmic reticulum membrane"/>
    <property type="evidence" value="ECO:0007669"/>
    <property type="project" value="UniProtKB-SubCell"/>
</dbReference>
<dbReference type="AlphaFoldDB" id="A0A2N8UBZ9"/>
<keyword evidence="11 15" id="KW-0472">Membrane</keyword>
<reference evidence="18 19" key="1">
    <citation type="submission" date="2017-02" db="EMBL/GenBank/DDBJ databases">
        <authorList>
            <person name="Peterson S.W."/>
        </authorList>
    </citation>
    <scope>NUCLEOTIDE SEQUENCE [LARGE SCALE GENOMIC DNA]</scope>
    <source>
        <strain evidence="18 19">SRS1_H2-8</strain>
    </source>
</reference>
<dbReference type="SUPFAM" id="SSF53756">
    <property type="entry name" value="UDP-Glycosyltransferase/glycogen phosphorylase"/>
    <property type="match status" value="1"/>
</dbReference>
<dbReference type="PANTHER" id="PTHR45919">
    <property type="entry name" value="GDP-MAN:MAN(3)GLCNAC(2)-PP-DOL ALPHA-1,2-MANNOSYLTRANSFERASE"/>
    <property type="match status" value="1"/>
</dbReference>
<evidence type="ECO:0000256" key="3">
    <source>
        <dbReference type="ARBA" id="ARBA00004922"/>
    </source>
</evidence>
<evidence type="ECO:0000256" key="11">
    <source>
        <dbReference type="ARBA" id="ARBA00023136"/>
    </source>
</evidence>
<keyword evidence="7" id="KW-0808">Transferase</keyword>
<dbReference type="Pfam" id="PF05241">
    <property type="entry name" value="EBP"/>
    <property type="match status" value="1"/>
</dbReference>
<dbReference type="CDD" id="cd03806">
    <property type="entry name" value="GT4_ALG11-like"/>
    <property type="match status" value="1"/>
</dbReference>
<evidence type="ECO:0000256" key="7">
    <source>
        <dbReference type="ARBA" id="ARBA00022679"/>
    </source>
</evidence>
<dbReference type="InterPro" id="IPR001296">
    <property type="entry name" value="Glyco_trans_1"/>
</dbReference>
<evidence type="ECO:0000256" key="1">
    <source>
        <dbReference type="ARBA" id="ARBA00004141"/>
    </source>
</evidence>
<evidence type="ECO:0000256" key="15">
    <source>
        <dbReference type="PROSITE-ProRule" id="PRU01087"/>
    </source>
</evidence>
<dbReference type="InterPro" id="IPR033118">
    <property type="entry name" value="EXPERA"/>
</dbReference>
<feature type="domain" description="EXPERA" evidence="17">
    <location>
        <begin position="38"/>
        <end position="188"/>
    </location>
</feature>
<proteinExistence type="predicted"/>
<evidence type="ECO:0000259" key="17">
    <source>
        <dbReference type="PROSITE" id="PS51751"/>
    </source>
</evidence>
<dbReference type="GO" id="GO:0004377">
    <property type="term" value="F:GDP-Man:Man(3)GlcNAc(2)-PP-Dol alpha-1,2-mannosyltransferase activity"/>
    <property type="evidence" value="ECO:0007669"/>
    <property type="project" value="UniProtKB-EC"/>
</dbReference>
<evidence type="ECO:0000256" key="10">
    <source>
        <dbReference type="ARBA" id="ARBA00022989"/>
    </source>
</evidence>
<comment type="catalytic activity">
    <reaction evidence="14">
        <text>an alpha-D-Man-(1-&gt;3)-[alpha-D-Man-(1-&gt;6)]-beta-D-Man-(1-&gt;4)-beta-D-GlcNAc-(1-&gt;4)-alpha-D-GlcNAc-diphospho-di-trans,poly-cis-dolichol + 2 GDP-alpha-D-mannose = an alpha-D-Man-(1-&gt;2)-alpha-D-Man-(1-&gt;2)-alpha-D-Man-(1-&gt;3)-[alpha-D-Man-(1-&gt;6)]-beta-D-Man-(1-&gt;4)-beta-D-GlcNAc-(1-&gt;4)-alpha-D-GlcNAc-diphospho-di-trans,poly-cis-dolichol + 2 GDP + 2 H(+)</text>
        <dbReference type="Rhea" id="RHEA:29523"/>
        <dbReference type="Rhea" id="RHEA-COMP:19515"/>
        <dbReference type="Rhea" id="RHEA-COMP:19516"/>
        <dbReference type="ChEBI" id="CHEBI:15378"/>
        <dbReference type="ChEBI" id="CHEBI:57527"/>
        <dbReference type="ChEBI" id="CHEBI:58189"/>
        <dbReference type="ChEBI" id="CHEBI:132511"/>
        <dbReference type="ChEBI" id="CHEBI:132515"/>
        <dbReference type="EC" id="2.4.1.131"/>
    </reaction>
    <physiologicalReaction direction="left-to-right" evidence="14">
        <dbReference type="Rhea" id="RHEA:29524"/>
    </physiologicalReaction>
</comment>
<evidence type="ECO:0000256" key="8">
    <source>
        <dbReference type="ARBA" id="ARBA00022692"/>
    </source>
</evidence>
<dbReference type="FunFam" id="3.40.50.2000:FF:000256">
    <property type="entry name" value="GDP-Man:Man(3)GlcNAc(2)-PP-Dol alpha-1,2-mannosyltransferase"/>
    <property type="match status" value="1"/>
</dbReference>
<comment type="subcellular location">
    <subcellularLocation>
        <location evidence="2">Endoplasmic reticulum membrane</location>
        <topology evidence="2">Single-pass membrane protein</topology>
    </subcellularLocation>
    <subcellularLocation>
        <location evidence="1">Membrane</location>
        <topology evidence="1">Multi-pass membrane protein</topology>
    </subcellularLocation>
</comment>
<evidence type="ECO:0000256" key="5">
    <source>
        <dbReference type="ARBA" id="ARBA00022018"/>
    </source>
</evidence>
<dbReference type="InterPro" id="IPR038013">
    <property type="entry name" value="ALG11"/>
</dbReference>
<keyword evidence="9" id="KW-0256">Endoplasmic reticulum</keyword>
<dbReference type="InterPro" id="IPR031814">
    <property type="entry name" value="ALG11_N"/>
</dbReference>
<accession>A0A2N8UBZ9</accession>
<dbReference type="Gene3D" id="3.40.50.2000">
    <property type="entry name" value="Glycogen Phosphorylase B"/>
    <property type="match status" value="1"/>
</dbReference>
<feature type="transmembrane region" description="Helical" evidence="16">
    <location>
        <begin position="282"/>
        <end position="305"/>
    </location>
</feature>
<gene>
    <name evidence="18" type="ORF">SRS1_13115</name>
</gene>
<feature type="transmembrane region" description="Helical" evidence="16">
    <location>
        <begin position="167"/>
        <end position="187"/>
    </location>
</feature>
<evidence type="ECO:0000256" key="6">
    <source>
        <dbReference type="ARBA" id="ARBA00022676"/>
    </source>
</evidence>
<feature type="transmembrane region" description="Helical" evidence="16">
    <location>
        <begin position="43"/>
        <end position="63"/>
    </location>
</feature>
<dbReference type="PROSITE" id="PS51751">
    <property type="entry name" value="EXPERA"/>
    <property type="match status" value="1"/>
</dbReference>
<comment type="pathway">
    <text evidence="3">Protein modification; protein glycosylation.</text>
</comment>
<name>A0A2N8UBZ9_9BASI</name>
<dbReference type="Proteomes" id="UP000239563">
    <property type="component" value="Chromosome IV"/>
</dbReference>
<feature type="transmembrane region" description="Helical" evidence="16">
    <location>
        <begin position="131"/>
        <end position="147"/>
    </location>
</feature>